<evidence type="ECO:0000256" key="2">
    <source>
        <dbReference type="ARBA" id="ARBA00004569"/>
    </source>
</evidence>
<proteinExistence type="evidence at transcript level"/>
<evidence type="ECO:0000256" key="3">
    <source>
        <dbReference type="ARBA" id="ARBA00022737"/>
    </source>
</evidence>
<dbReference type="PROSITE" id="PS50222">
    <property type="entry name" value="EF_HAND_2"/>
    <property type="match status" value="2"/>
</dbReference>
<evidence type="ECO:0000313" key="11">
    <source>
        <dbReference type="EMBL" id="AFO98989.1"/>
    </source>
</evidence>
<feature type="domain" description="EF-hand" evidence="10">
    <location>
        <begin position="197"/>
        <end position="232"/>
    </location>
</feature>
<evidence type="ECO:0000256" key="7">
    <source>
        <dbReference type="ARBA" id="ARBA00023128"/>
    </source>
</evidence>
<evidence type="ECO:0000259" key="10">
    <source>
        <dbReference type="PROSITE" id="PS50222"/>
    </source>
</evidence>
<keyword evidence="3" id="KW-0677">Repeat</keyword>
<dbReference type="InterPro" id="IPR039800">
    <property type="entry name" value="MICU1/2/3"/>
</dbReference>
<dbReference type="EMBL" id="JW866472">
    <property type="protein sequence ID" value="AFO98989.1"/>
    <property type="molecule type" value="mRNA"/>
</dbReference>
<dbReference type="GO" id="GO:0005758">
    <property type="term" value="C:mitochondrial intermembrane space"/>
    <property type="evidence" value="ECO:0007669"/>
    <property type="project" value="UniProtKB-SubCell"/>
</dbReference>
<dbReference type="GO" id="GO:1990246">
    <property type="term" value="C:uniplex complex"/>
    <property type="evidence" value="ECO:0007669"/>
    <property type="project" value="TreeGrafter"/>
</dbReference>
<name>V9KLV6_CALMI</name>
<comment type="subcellular location">
    <subcellularLocation>
        <location evidence="1">Mitochondrion inner membrane</location>
    </subcellularLocation>
    <subcellularLocation>
        <location evidence="2">Mitochondrion intermembrane space</location>
    </subcellularLocation>
</comment>
<keyword evidence="7" id="KW-0496">Mitochondrion</keyword>
<dbReference type="PANTHER" id="PTHR12294:SF3">
    <property type="entry name" value="CALCIUM UPTAKE PROTEIN 2, MITOCHONDRIAL"/>
    <property type="match status" value="1"/>
</dbReference>
<feature type="domain" description="EF-hand" evidence="10">
    <location>
        <begin position="382"/>
        <end position="417"/>
    </location>
</feature>
<dbReference type="InterPro" id="IPR018247">
    <property type="entry name" value="EF_Hand_1_Ca_BS"/>
</dbReference>
<evidence type="ECO:0000256" key="1">
    <source>
        <dbReference type="ARBA" id="ARBA00004273"/>
    </source>
</evidence>
<dbReference type="PANTHER" id="PTHR12294">
    <property type="entry name" value="EF HAND DOMAIN FAMILY A1,A2-RELATED"/>
    <property type="match status" value="1"/>
</dbReference>
<keyword evidence="6" id="KW-0809">Transit peptide</keyword>
<sequence length="454" mass="51401">MAARSRLWPLLGGGLSLVTRLESRRLSPTVLLGAGAGLGLAGAGVWLSWSSPSPSPEAGPRGQRRLWSRSGGARGLSGRCSVYAAEQVKDKPKEDVKEGSASTRKLRFKQYASMEYEGDLYMTPRDFLFSVILEDHDNGGNFLTGKLQTKKLTKQDVEDIITTSMSMKASSSLFRDLGDNGLISYTEYLFLLCILTKPRTGFHIAFSMLDTDGNQQVEKKEFLVLKTIIGQRKETKPEARAAQQEGDTELKTMLLIHFFGKEGKLKLQFKDFYRFMEDLQTEVQEIEFKEFSRGMKTMRREEFAAWLLHFTEEENHKTYWENVRLRIPAGESISFEEFRAFCRFMNHLEDFAFTMNMFTKSNRPVGIADFKRAVKVVTGQELSDNVLDTVFKIFDLDGDGCLSHQEFLGAIMTRLHRGLKAPPQIGLNGYLKCVKNETIGGVHEAWKQTGRSPF</sequence>
<keyword evidence="8" id="KW-0472">Membrane</keyword>
<evidence type="ECO:0000256" key="8">
    <source>
        <dbReference type="ARBA" id="ARBA00023136"/>
    </source>
</evidence>
<keyword evidence="5" id="KW-0106">Calcium</keyword>
<dbReference type="InterPro" id="IPR011992">
    <property type="entry name" value="EF-hand-dom_pair"/>
</dbReference>
<dbReference type="PROSITE" id="PS00018">
    <property type="entry name" value="EF_HAND_1"/>
    <property type="match status" value="2"/>
</dbReference>
<dbReference type="SMART" id="SM00054">
    <property type="entry name" value="EFh"/>
    <property type="match status" value="2"/>
</dbReference>
<feature type="region of interest" description="Disordered" evidence="9">
    <location>
        <begin position="51"/>
        <end position="75"/>
    </location>
</feature>
<keyword evidence="4" id="KW-0999">Mitochondrion inner membrane</keyword>
<dbReference type="GO" id="GO:0036444">
    <property type="term" value="P:calcium import into the mitochondrion"/>
    <property type="evidence" value="ECO:0007669"/>
    <property type="project" value="TreeGrafter"/>
</dbReference>
<dbReference type="GO" id="GO:0005509">
    <property type="term" value="F:calcium ion binding"/>
    <property type="evidence" value="ECO:0007669"/>
    <property type="project" value="InterPro"/>
</dbReference>
<reference evidence="11" key="1">
    <citation type="journal article" date="2014" name="Nature">
        <title>Elephant shark genome provides unique insights into gnathostome evolution.</title>
        <authorList>
            <consortium name="International Elephant Shark Genome Sequencing Consortium"/>
            <person name="Venkatesh B."/>
            <person name="Lee A.P."/>
            <person name="Ravi V."/>
            <person name="Maurya A.K."/>
            <person name="Lian M.M."/>
            <person name="Swann J.B."/>
            <person name="Ohta Y."/>
            <person name="Flajnik M.F."/>
            <person name="Sutoh Y."/>
            <person name="Kasahara M."/>
            <person name="Hoon S."/>
            <person name="Gangu V."/>
            <person name="Roy S.W."/>
            <person name="Irimia M."/>
            <person name="Korzh V."/>
            <person name="Kondrychyn I."/>
            <person name="Lim Z.W."/>
            <person name="Tay B.H."/>
            <person name="Tohari S."/>
            <person name="Kong K.W."/>
            <person name="Ho S."/>
            <person name="Lorente-Galdos B."/>
            <person name="Quilez J."/>
            <person name="Marques-Bonet T."/>
            <person name="Raney B.J."/>
            <person name="Ingham P.W."/>
            <person name="Tay A."/>
            <person name="Hillier L.W."/>
            <person name="Minx P."/>
            <person name="Boehm T."/>
            <person name="Wilson R.K."/>
            <person name="Brenner S."/>
            <person name="Warren W.C."/>
        </authorList>
    </citation>
    <scope>NUCLEOTIDE SEQUENCE</scope>
    <source>
        <tissue evidence="11">Liver</tissue>
    </source>
</reference>
<dbReference type="Gene3D" id="1.10.238.10">
    <property type="entry name" value="EF-hand"/>
    <property type="match status" value="2"/>
</dbReference>
<evidence type="ECO:0000256" key="6">
    <source>
        <dbReference type="ARBA" id="ARBA00022946"/>
    </source>
</evidence>
<accession>V9KLV6</accession>
<dbReference type="AlphaFoldDB" id="V9KLV6"/>
<dbReference type="Pfam" id="PF13833">
    <property type="entry name" value="EF-hand_8"/>
    <property type="match status" value="1"/>
</dbReference>
<evidence type="ECO:0000256" key="5">
    <source>
        <dbReference type="ARBA" id="ARBA00022837"/>
    </source>
</evidence>
<dbReference type="GO" id="GO:0051560">
    <property type="term" value="P:mitochondrial calcium ion homeostasis"/>
    <property type="evidence" value="ECO:0007669"/>
    <property type="project" value="TreeGrafter"/>
</dbReference>
<organism evidence="11">
    <name type="scientific">Callorhinchus milii</name>
    <name type="common">Ghost shark</name>
    <dbReference type="NCBI Taxonomy" id="7868"/>
    <lineage>
        <taxon>Eukaryota</taxon>
        <taxon>Metazoa</taxon>
        <taxon>Chordata</taxon>
        <taxon>Craniata</taxon>
        <taxon>Vertebrata</taxon>
        <taxon>Chondrichthyes</taxon>
        <taxon>Holocephali</taxon>
        <taxon>Chimaeriformes</taxon>
        <taxon>Callorhinchidae</taxon>
        <taxon>Callorhinchus</taxon>
    </lineage>
</organism>
<protein>
    <submittedName>
        <fullName evidence="11">EF-hand domain-containing family member A1-like protein</fullName>
    </submittedName>
</protein>
<dbReference type="SUPFAM" id="SSF47473">
    <property type="entry name" value="EF-hand"/>
    <property type="match status" value="2"/>
</dbReference>
<evidence type="ECO:0000256" key="9">
    <source>
        <dbReference type="SAM" id="MobiDB-lite"/>
    </source>
</evidence>
<dbReference type="InterPro" id="IPR002048">
    <property type="entry name" value="EF_hand_dom"/>
</dbReference>
<evidence type="ECO:0000256" key="4">
    <source>
        <dbReference type="ARBA" id="ARBA00022792"/>
    </source>
</evidence>